<keyword evidence="1" id="KW-0175">Coiled coil</keyword>
<evidence type="ECO:0000256" key="1">
    <source>
        <dbReference type="SAM" id="Coils"/>
    </source>
</evidence>
<name>A0A6C0EFL2_9ZZZZ</name>
<proteinExistence type="predicted"/>
<evidence type="ECO:0000313" key="2">
    <source>
        <dbReference type="EMBL" id="QHT27049.1"/>
    </source>
</evidence>
<sequence>MKNKKRYVNTEIQNSSCFELRINEISIDESINNNIDNSTENNHDINNNIDNSTENNHDINNNIDNSNENNHDINNNIDRYENDDEDININSDNDNTLNINNNDKCEDMNKNIKINHDNLDSDNKSNNEEWQLLNENTEINDKISMQSYILSDLNKNVNDKINIDNTNYIKDFLQKSIRNNLINLISDNEIFKLLINPAIYISFASILANVSLGIGNKILTTYTNYSFLLDKTINDKIVNYYYSKAFEIAYLQLINDCINSCMPYIIKINTLNHNYNKSFTETIALNIGNDMLLITVKNITYVFSKYYFLNNDVVQDKITNILCKIISNITVTFINGLLEGTYYILIERK</sequence>
<dbReference type="EMBL" id="MN739808">
    <property type="protein sequence ID" value="QHT27049.1"/>
    <property type="molecule type" value="Genomic_DNA"/>
</dbReference>
<organism evidence="2">
    <name type="scientific">viral metagenome</name>
    <dbReference type="NCBI Taxonomy" id="1070528"/>
    <lineage>
        <taxon>unclassified sequences</taxon>
        <taxon>metagenomes</taxon>
        <taxon>organismal metagenomes</taxon>
    </lineage>
</organism>
<dbReference type="AlphaFoldDB" id="A0A6C0EFL2"/>
<protein>
    <submittedName>
        <fullName evidence="2">Uncharacterized protein</fullName>
    </submittedName>
</protein>
<accession>A0A6C0EFL2</accession>
<reference evidence="2" key="1">
    <citation type="journal article" date="2020" name="Nature">
        <title>Giant virus diversity and host interactions through global metagenomics.</title>
        <authorList>
            <person name="Schulz F."/>
            <person name="Roux S."/>
            <person name="Paez-Espino D."/>
            <person name="Jungbluth S."/>
            <person name="Walsh D.A."/>
            <person name="Denef V.J."/>
            <person name="McMahon K.D."/>
            <person name="Konstantinidis K.T."/>
            <person name="Eloe-Fadrosh E.A."/>
            <person name="Kyrpides N.C."/>
            <person name="Woyke T."/>
        </authorList>
    </citation>
    <scope>NUCLEOTIDE SEQUENCE</scope>
    <source>
        <strain evidence="2">GVMAG-M-3300023179-2</strain>
    </source>
</reference>
<feature type="coiled-coil region" evidence="1">
    <location>
        <begin position="35"/>
        <end position="83"/>
    </location>
</feature>